<dbReference type="KEGG" id="fvr:FVEG_14958"/>
<dbReference type="GeneID" id="30071834"/>
<reference evidence="1 2" key="1">
    <citation type="journal article" date="2010" name="Nature">
        <title>Comparative genomics reveals mobile pathogenicity chromosomes in Fusarium.</title>
        <authorList>
            <person name="Ma L.J."/>
            <person name="van der Does H.C."/>
            <person name="Borkovich K.A."/>
            <person name="Coleman J.J."/>
            <person name="Daboussi M.J."/>
            <person name="Di Pietro A."/>
            <person name="Dufresne M."/>
            <person name="Freitag M."/>
            <person name="Grabherr M."/>
            <person name="Henrissat B."/>
            <person name="Houterman P.M."/>
            <person name="Kang S."/>
            <person name="Shim W.B."/>
            <person name="Woloshuk C."/>
            <person name="Xie X."/>
            <person name="Xu J.R."/>
            <person name="Antoniw J."/>
            <person name="Baker S.E."/>
            <person name="Bluhm B.H."/>
            <person name="Breakspear A."/>
            <person name="Brown D.W."/>
            <person name="Butchko R.A."/>
            <person name="Chapman S."/>
            <person name="Coulson R."/>
            <person name="Coutinho P.M."/>
            <person name="Danchin E.G."/>
            <person name="Diener A."/>
            <person name="Gale L.R."/>
            <person name="Gardiner D.M."/>
            <person name="Goff S."/>
            <person name="Hammond-Kosack K.E."/>
            <person name="Hilburn K."/>
            <person name="Hua-Van A."/>
            <person name="Jonkers W."/>
            <person name="Kazan K."/>
            <person name="Kodira C.D."/>
            <person name="Koehrsen M."/>
            <person name="Kumar L."/>
            <person name="Lee Y.H."/>
            <person name="Li L."/>
            <person name="Manners J.M."/>
            <person name="Miranda-Saavedra D."/>
            <person name="Mukherjee M."/>
            <person name="Park G."/>
            <person name="Park J."/>
            <person name="Park S.Y."/>
            <person name="Proctor R.H."/>
            <person name="Regev A."/>
            <person name="Ruiz-Roldan M.C."/>
            <person name="Sain D."/>
            <person name="Sakthikumar S."/>
            <person name="Sykes S."/>
            <person name="Schwartz D.C."/>
            <person name="Turgeon B.G."/>
            <person name="Wapinski I."/>
            <person name="Yoder O."/>
            <person name="Young S."/>
            <person name="Zeng Q."/>
            <person name="Zhou S."/>
            <person name="Galagan J."/>
            <person name="Cuomo C.A."/>
            <person name="Kistler H.C."/>
            <person name="Rep M."/>
        </authorList>
    </citation>
    <scope>NUCLEOTIDE SEQUENCE [LARGE SCALE GENOMIC DNA]</scope>
    <source>
        <strain evidence="2">M3125 / FGSC 7600</strain>
    </source>
</reference>
<keyword evidence="2" id="KW-1185">Reference proteome</keyword>
<accession>W7M1H3</accession>
<dbReference type="EMBL" id="DS022243">
    <property type="protein sequence ID" value="EWG38802.1"/>
    <property type="molecule type" value="Genomic_DNA"/>
</dbReference>
<dbReference type="RefSeq" id="XP_018744993.1">
    <property type="nucleotide sequence ID" value="XM_018903996.1"/>
</dbReference>
<protein>
    <submittedName>
        <fullName evidence="1">Uncharacterized protein</fullName>
    </submittedName>
</protein>
<sequence length="125" mass="14194">MSRASTTLSDESLHLQSLYCSYVLRWFLTTHVWNVGQGGCEPTLNSSDYQPLWDTGTVCPARPGSAISRHSQDAQKGCARHPRTRVLHRYVQHKYSKRLIETTSPARGSAFTVVRGRTLRVKTYR</sequence>
<proteinExistence type="predicted"/>
<dbReference type="EMBL" id="CM000583">
    <property type="protein sequence ID" value="EWG38802.1"/>
    <property type="molecule type" value="Genomic_DNA"/>
</dbReference>
<evidence type="ECO:0000313" key="2">
    <source>
        <dbReference type="Proteomes" id="UP000009096"/>
    </source>
</evidence>
<dbReference type="Proteomes" id="UP000009096">
    <property type="component" value="Chromosome 6"/>
</dbReference>
<dbReference type="VEuPathDB" id="FungiDB:FVEG_14958"/>
<organism evidence="1 2">
    <name type="scientific">Gibberella moniliformis (strain M3125 / FGSC 7600)</name>
    <name type="common">Maize ear and stalk rot fungus</name>
    <name type="synonym">Fusarium verticillioides</name>
    <dbReference type="NCBI Taxonomy" id="334819"/>
    <lineage>
        <taxon>Eukaryota</taxon>
        <taxon>Fungi</taxon>
        <taxon>Dikarya</taxon>
        <taxon>Ascomycota</taxon>
        <taxon>Pezizomycotina</taxon>
        <taxon>Sordariomycetes</taxon>
        <taxon>Hypocreomycetidae</taxon>
        <taxon>Hypocreales</taxon>
        <taxon>Nectriaceae</taxon>
        <taxon>Fusarium</taxon>
        <taxon>Fusarium fujikuroi species complex</taxon>
    </lineage>
</organism>
<dbReference type="AlphaFoldDB" id="W7M1H3"/>
<gene>
    <name evidence="1" type="ORF">FVEG_14958</name>
</gene>
<evidence type="ECO:0000313" key="1">
    <source>
        <dbReference type="EMBL" id="EWG38802.1"/>
    </source>
</evidence>
<name>W7M1H3_GIBM7</name>